<organism evidence="4">
    <name type="scientific">uncultured Caudovirales phage</name>
    <dbReference type="NCBI Taxonomy" id="2100421"/>
    <lineage>
        <taxon>Viruses</taxon>
        <taxon>Duplodnaviria</taxon>
        <taxon>Heunggongvirae</taxon>
        <taxon>Uroviricota</taxon>
        <taxon>Caudoviricetes</taxon>
        <taxon>Peduoviridae</taxon>
        <taxon>Maltschvirus</taxon>
        <taxon>Maltschvirus maltsch</taxon>
    </lineage>
</organism>
<evidence type="ECO:0000313" key="4">
    <source>
        <dbReference type="EMBL" id="CAB4160802.1"/>
    </source>
</evidence>
<dbReference type="PRINTS" id="PR00508">
    <property type="entry name" value="S21N4MTFRASE"/>
</dbReference>
<dbReference type="GO" id="GO:0008170">
    <property type="term" value="F:N-methyltransferase activity"/>
    <property type="evidence" value="ECO:0007669"/>
    <property type="project" value="InterPro"/>
</dbReference>
<dbReference type="PANTHER" id="PTHR33375">
    <property type="entry name" value="CHROMOSOME-PARTITIONING PROTEIN PARB-RELATED"/>
    <property type="match status" value="1"/>
</dbReference>
<dbReference type="GO" id="GO:0045881">
    <property type="term" value="P:positive regulation of sporulation resulting in formation of a cellular spore"/>
    <property type="evidence" value="ECO:0007669"/>
    <property type="project" value="TreeGrafter"/>
</dbReference>
<dbReference type="Pfam" id="PF01555">
    <property type="entry name" value="N6_N4_Mtase"/>
    <property type="match status" value="1"/>
</dbReference>
<dbReference type="GO" id="GO:0003677">
    <property type="term" value="F:DNA binding"/>
    <property type="evidence" value="ECO:0007669"/>
    <property type="project" value="InterPro"/>
</dbReference>
<accession>A0A6J5NPV5</accession>
<dbReference type="InterPro" id="IPR002941">
    <property type="entry name" value="DNA_methylase_N4/N6"/>
</dbReference>
<dbReference type="InterPro" id="IPR015840">
    <property type="entry name" value="DNA_MeTrfase_ParB"/>
</dbReference>
<dbReference type="SUPFAM" id="SSF110849">
    <property type="entry name" value="ParB/Sulfiredoxin"/>
    <property type="match status" value="1"/>
</dbReference>
<keyword evidence="2" id="KW-0808">Transferase</keyword>
<dbReference type="SMART" id="SM00470">
    <property type="entry name" value="ParB"/>
    <property type="match status" value="1"/>
</dbReference>
<dbReference type="Gene3D" id="3.90.1530.10">
    <property type="entry name" value="Conserved hypothetical protein from pyrococcus furiosus pfu- 392566-001, ParB domain"/>
    <property type="match status" value="1"/>
</dbReference>
<dbReference type="SUPFAM" id="SSF53335">
    <property type="entry name" value="S-adenosyl-L-methionine-dependent methyltransferases"/>
    <property type="match status" value="1"/>
</dbReference>
<dbReference type="InterPro" id="IPR029063">
    <property type="entry name" value="SAM-dependent_MTases_sf"/>
</dbReference>
<protein>
    <submittedName>
        <fullName evidence="4">COG0863 DNA modification methylase</fullName>
    </submittedName>
</protein>
<proteinExistence type="predicted"/>
<dbReference type="InterPro" id="IPR036086">
    <property type="entry name" value="ParB/Sulfiredoxin_sf"/>
</dbReference>
<evidence type="ECO:0000256" key="1">
    <source>
        <dbReference type="ARBA" id="ARBA00022603"/>
    </source>
</evidence>
<name>A0A6J5NPV5_9CAUD</name>
<dbReference type="CDD" id="cd16403">
    <property type="entry name" value="ParB_N_like_MT"/>
    <property type="match status" value="1"/>
</dbReference>
<dbReference type="Gene3D" id="3.40.50.150">
    <property type="entry name" value="Vaccinia Virus protein VP39"/>
    <property type="match status" value="1"/>
</dbReference>
<evidence type="ECO:0000256" key="2">
    <source>
        <dbReference type="ARBA" id="ARBA00022679"/>
    </source>
</evidence>
<dbReference type="PANTHER" id="PTHR33375:SF1">
    <property type="entry name" value="CHROMOSOME-PARTITIONING PROTEIN PARB-RELATED"/>
    <property type="match status" value="1"/>
</dbReference>
<sequence length="418" mass="46111">MKIEQVKLDALIPYARNSRTHSDAQVAQIAASIKEFGFTNPVLIDETGSIIAGHGRVMAARKLAIADVPSIRLTHLTDAQKKAYVIADNKLALNAGWDDEMLAVELTDLKDMGFDLDLTGFSTDEIEALLAPTGTEGLTDEDAVPEVPEAPVTVLGDVWLLGKHRVMCGDSTSIDAVETLMAGGGADMLLTDPPYNVDMTAKNEMLKKAGKARKDESTFGIKNDKMSDSDFRQFLADCYISANSVMKPGAVFYIWHADSEGYNFRGACHDAGWQVRQCLIWKKSVFAIGRQDYHWKHEPCLYGWKEGAGHLWAADRKQTTILEFDKPSRNGEHPTMKPVGLFEYQMLNNTKGGDIVLDLFGGSGTTIIAAEKNGRYGYLMELDPKYCDVIIQRWQEFTGQTATLESNGKPFISLKKAA</sequence>
<dbReference type="PIRSF" id="PIRSF036758">
    <property type="entry name" value="Aden_M_ParB"/>
    <property type="match status" value="1"/>
</dbReference>
<feature type="domain" description="ParB-like N-terminal" evidence="3">
    <location>
        <begin position="4"/>
        <end position="90"/>
    </location>
</feature>
<dbReference type="EMBL" id="LR796702">
    <property type="protein sequence ID" value="CAB4160802.1"/>
    <property type="molecule type" value="Genomic_DNA"/>
</dbReference>
<gene>
    <name evidence="4" type="ORF">UFOVP773_16</name>
</gene>
<dbReference type="InterPro" id="IPR001091">
    <property type="entry name" value="RM_Methyltransferase"/>
</dbReference>
<evidence type="ECO:0000259" key="3">
    <source>
        <dbReference type="SMART" id="SM00470"/>
    </source>
</evidence>
<dbReference type="GO" id="GO:0032259">
    <property type="term" value="P:methylation"/>
    <property type="evidence" value="ECO:0007669"/>
    <property type="project" value="UniProtKB-KW"/>
</dbReference>
<reference evidence="4" key="1">
    <citation type="submission" date="2020-04" db="EMBL/GenBank/DDBJ databases">
        <authorList>
            <person name="Chiriac C."/>
            <person name="Salcher M."/>
            <person name="Ghai R."/>
            <person name="Kavagutti S V."/>
        </authorList>
    </citation>
    <scope>NUCLEOTIDE SEQUENCE</scope>
</reference>
<dbReference type="InterPro" id="IPR003115">
    <property type="entry name" value="ParB_N"/>
</dbReference>
<keyword evidence="1 4" id="KW-0489">Methyltransferase</keyword>
<dbReference type="InterPro" id="IPR050336">
    <property type="entry name" value="Chromosome_partition/occlusion"/>
</dbReference>
<dbReference type="GO" id="GO:0007059">
    <property type="term" value="P:chromosome segregation"/>
    <property type="evidence" value="ECO:0007669"/>
    <property type="project" value="TreeGrafter"/>
</dbReference>
<dbReference type="Pfam" id="PF02195">
    <property type="entry name" value="ParB_N"/>
    <property type="match status" value="1"/>
</dbReference>